<feature type="region of interest" description="Disordered" evidence="1">
    <location>
        <begin position="532"/>
        <end position="557"/>
    </location>
</feature>
<dbReference type="EMBL" id="CP059733">
    <property type="protein sequence ID" value="WDE07432.1"/>
    <property type="molecule type" value="Genomic_DNA"/>
</dbReference>
<sequence length="669" mass="74583">MPVQGINTGIVSTGKLSEFQQVAQLHDARGKTILLNKDNEFVLIDNFNQMSKLSSQRKDYRTEYKSKLADLGIHDVKSNGKGLTAKSMAPHQQRITDALRTALLDTVKRQNLVDKILDPHTTLDTKLLNKRSITKFVTSGQQALEKEQRREEAILAKRHEENIHRGLCKSTFASVQQYAHGDLDDGEYILDSSGNPSPIDPDINTDGVKEGSIANLKSTLSFRYGGFVADKVMAEVFPEGNEEITGPKLKKCAELAKAITKEILSDNDGLLRKEFLAQKGDSKWPAYLNSKFMPTLPFKPNFDYDVGNSRMAEERSSIMLSGQGIDGKNIVHPQIKYAGTTGFSPCVSWIIASNETPSKVAVSHYDSKNVEGTELQYNNPYATCARMAATMDPDIGQHGDESAPLRSVATVCKMQQDSLFNVWTMAAVSEFEMGIPTEFTQAVDGTAAYDRETGEVFTFKQKGMVDPHIKDNHYSAMSMGMKHNRTMSEPPELTMHQRLHSISNMNDFRYPSIYDRGLFALDTDTWLKTSDDEAASDEESIGMPTPKTSPQHSSVVSPHLDDGLVLDFGKEEVSYKPSKSVNSHQDCISRLRDLNETSFIGAGVEKSIIDDVLKQGSFQAGLDYLQKELSITAGITWDAELIIDSYMRNNLDDNNWQQKLTELKAYFNF</sequence>
<organism evidence="2 3">
    <name type="scientific">Thalassomonas viridans</name>
    <dbReference type="NCBI Taxonomy" id="137584"/>
    <lineage>
        <taxon>Bacteria</taxon>
        <taxon>Pseudomonadati</taxon>
        <taxon>Pseudomonadota</taxon>
        <taxon>Gammaproteobacteria</taxon>
        <taxon>Alteromonadales</taxon>
        <taxon>Colwelliaceae</taxon>
        <taxon>Thalassomonas</taxon>
    </lineage>
</organism>
<accession>A0AAE9Z721</accession>
<evidence type="ECO:0000313" key="2">
    <source>
        <dbReference type="EMBL" id="WDE07432.1"/>
    </source>
</evidence>
<feature type="compositionally biased region" description="Polar residues" evidence="1">
    <location>
        <begin position="546"/>
        <end position="556"/>
    </location>
</feature>
<protein>
    <submittedName>
        <fullName evidence="2">Uncharacterized protein</fullName>
    </submittedName>
</protein>
<dbReference type="AlphaFoldDB" id="A0AAE9Z721"/>
<reference evidence="2 3" key="1">
    <citation type="journal article" date="2015" name="Genome Announc.">
        <title>Draft Genome Sequences of Marine Isolates of Thalassomonas viridans and Thalassomonas actiniarum.</title>
        <authorList>
            <person name="Olonade I."/>
            <person name="van Zyl L.J."/>
            <person name="Trindade M."/>
        </authorList>
    </citation>
    <scope>NUCLEOTIDE SEQUENCE [LARGE SCALE GENOMIC DNA]</scope>
    <source>
        <strain evidence="2 3">XOM25</strain>
    </source>
</reference>
<keyword evidence="3" id="KW-1185">Reference proteome</keyword>
<dbReference type="KEGG" id="tvd:SG34_011385"/>
<gene>
    <name evidence="2" type="ORF">SG34_011385</name>
</gene>
<dbReference type="Proteomes" id="UP000032352">
    <property type="component" value="Chromosome"/>
</dbReference>
<name>A0AAE9Z721_9GAMM</name>
<evidence type="ECO:0000256" key="1">
    <source>
        <dbReference type="SAM" id="MobiDB-lite"/>
    </source>
</evidence>
<dbReference type="RefSeq" id="WP_044837876.1">
    <property type="nucleotide sequence ID" value="NZ_CP059733.1"/>
</dbReference>
<proteinExistence type="predicted"/>
<evidence type="ECO:0000313" key="3">
    <source>
        <dbReference type="Proteomes" id="UP000032352"/>
    </source>
</evidence>
<reference evidence="2 3" key="2">
    <citation type="journal article" date="2022" name="Mar. Drugs">
        <title>Bioassay-Guided Fractionation Leads to the Detection of Cholic Acid Generated by the Rare Thalassomonas sp.</title>
        <authorList>
            <person name="Pheiffer F."/>
            <person name="Schneider Y.K."/>
            <person name="Hansen E.H."/>
            <person name="Andersen J.H."/>
            <person name="Isaksson J."/>
            <person name="Busche T."/>
            <person name="R C."/>
            <person name="Kalinowski J."/>
            <person name="Zyl L.V."/>
            <person name="Trindade M."/>
        </authorList>
    </citation>
    <scope>NUCLEOTIDE SEQUENCE [LARGE SCALE GENOMIC DNA]</scope>
    <source>
        <strain evidence="2 3">XOM25</strain>
    </source>
</reference>